<reference evidence="2" key="1">
    <citation type="submission" date="2019-08" db="EMBL/GenBank/DDBJ databases">
        <authorList>
            <person name="Liu F."/>
        </authorList>
    </citation>
    <scope>NUCLEOTIDE SEQUENCE [LARGE SCALE GENOMIC DNA]</scope>
    <source>
        <strain evidence="2">PA1801</strain>
        <tissue evidence="2">Leaf</tissue>
    </source>
</reference>
<sequence length="125" mass="14644">MWGMDVIGLISLKAANGHRFIFAIIDYFTNYFICQYHKVDNQQVLEKRNHMSYQKFARPNIILPQNEHCSGGTQNIKQKSKKKTKQKRSWGKRLRLVNIGTKTYHLPSMLIERLPGPSPEQQFSH</sequence>
<dbReference type="Proteomes" id="UP000325315">
    <property type="component" value="Unassembled WGS sequence"/>
</dbReference>
<keyword evidence="2" id="KW-0808">Transferase</keyword>
<dbReference type="InterPro" id="IPR036397">
    <property type="entry name" value="RNaseH_sf"/>
</dbReference>
<dbReference type="GO" id="GO:0003964">
    <property type="term" value="F:RNA-directed DNA polymerase activity"/>
    <property type="evidence" value="ECO:0007669"/>
    <property type="project" value="UniProtKB-KW"/>
</dbReference>
<evidence type="ECO:0000313" key="3">
    <source>
        <dbReference type="Proteomes" id="UP000325315"/>
    </source>
</evidence>
<name>A0A5B6WL09_9ROSI</name>
<comment type="caution">
    <text evidence="2">The sequence shown here is derived from an EMBL/GenBank/DDBJ whole genome shotgun (WGS) entry which is preliminary data.</text>
</comment>
<gene>
    <name evidence="2" type="ORF">EPI10_022066</name>
</gene>
<keyword evidence="2" id="KW-0548">Nucleotidyltransferase</keyword>
<keyword evidence="3" id="KW-1185">Reference proteome</keyword>
<accession>A0A5B6WL09</accession>
<proteinExistence type="predicted"/>
<feature type="compositionally biased region" description="Basic residues" evidence="1">
    <location>
        <begin position="78"/>
        <end position="90"/>
    </location>
</feature>
<keyword evidence="2" id="KW-0695">RNA-directed DNA polymerase</keyword>
<evidence type="ECO:0000256" key="1">
    <source>
        <dbReference type="SAM" id="MobiDB-lite"/>
    </source>
</evidence>
<evidence type="ECO:0000313" key="2">
    <source>
        <dbReference type="EMBL" id="KAA3481725.1"/>
    </source>
</evidence>
<dbReference type="AlphaFoldDB" id="A0A5B6WL09"/>
<protein>
    <submittedName>
        <fullName evidence="2">RNA-directed DNA polymerase (Reverse transcriptase), Ribonuclease H</fullName>
    </submittedName>
</protein>
<dbReference type="Gene3D" id="3.30.420.10">
    <property type="entry name" value="Ribonuclease H-like superfamily/Ribonuclease H"/>
    <property type="match status" value="1"/>
</dbReference>
<feature type="compositionally biased region" description="Polar residues" evidence="1">
    <location>
        <begin position="67"/>
        <end position="76"/>
    </location>
</feature>
<dbReference type="GO" id="GO:0003676">
    <property type="term" value="F:nucleic acid binding"/>
    <property type="evidence" value="ECO:0007669"/>
    <property type="project" value="InterPro"/>
</dbReference>
<dbReference type="EMBL" id="SMMG02000003">
    <property type="protein sequence ID" value="KAA3481725.1"/>
    <property type="molecule type" value="Genomic_DNA"/>
</dbReference>
<feature type="region of interest" description="Disordered" evidence="1">
    <location>
        <begin position="67"/>
        <end position="90"/>
    </location>
</feature>
<organism evidence="2 3">
    <name type="scientific">Gossypium australe</name>
    <dbReference type="NCBI Taxonomy" id="47621"/>
    <lineage>
        <taxon>Eukaryota</taxon>
        <taxon>Viridiplantae</taxon>
        <taxon>Streptophyta</taxon>
        <taxon>Embryophyta</taxon>
        <taxon>Tracheophyta</taxon>
        <taxon>Spermatophyta</taxon>
        <taxon>Magnoliopsida</taxon>
        <taxon>eudicotyledons</taxon>
        <taxon>Gunneridae</taxon>
        <taxon>Pentapetalae</taxon>
        <taxon>rosids</taxon>
        <taxon>malvids</taxon>
        <taxon>Malvales</taxon>
        <taxon>Malvaceae</taxon>
        <taxon>Malvoideae</taxon>
        <taxon>Gossypium</taxon>
    </lineage>
</organism>